<name>A0ABQ6H5G9_9GAMM</name>
<dbReference type="SMART" id="SM00283">
    <property type="entry name" value="MA"/>
    <property type="match status" value="1"/>
</dbReference>
<evidence type="ECO:0000259" key="12">
    <source>
        <dbReference type="PROSITE" id="PS50111"/>
    </source>
</evidence>
<dbReference type="PANTHER" id="PTHR32089">
    <property type="entry name" value="METHYL-ACCEPTING CHEMOTAXIS PROTEIN MCPB"/>
    <property type="match status" value="1"/>
</dbReference>
<dbReference type="InterPro" id="IPR004090">
    <property type="entry name" value="Chemotax_Me-accpt_rcpt"/>
</dbReference>
<dbReference type="PROSITE" id="PS50111">
    <property type="entry name" value="CHEMOTAXIS_TRANSDUC_2"/>
    <property type="match status" value="1"/>
</dbReference>
<evidence type="ECO:0000256" key="4">
    <source>
        <dbReference type="ARBA" id="ARBA00022500"/>
    </source>
</evidence>
<evidence type="ECO:0000256" key="3">
    <source>
        <dbReference type="ARBA" id="ARBA00022481"/>
    </source>
</evidence>
<dbReference type="EMBL" id="BSSU01000010">
    <property type="protein sequence ID" value="GLX82744.1"/>
    <property type="molecule type" value="Genomic_DNA"/>
</dbReference>
<comment type="caution">
    <text evidence="13">The sequence shown here is derived from an EMBL/GenBank/DDBJ whole genome shotgun (WGS) entry which is preliminary data.</text>
</comment>
<keyword evidence="5 11" id="KW-0812">Transmembrane</keyword>
<evidence type="ECO:0000256" key="11">
    <source>
        <dbReference type="SAM" id="Phobius"/>
    </source>
</evidence>
<keyword evidence="3" id="KW-0488">Methylation</keyword>
<dbReference type="InterPro" id="IPR004089">
    <property type="entry name" value="MCPsignal_dom"/>
</dbReference>
<dbReference type="RefSeq" id="WP_284208117.1">
    <property type="nucleotide sequence ID" value="NZ_BSSU01000010.1"/>
</dbReference>
<gene>
    <name evidence="13" type="ORF">theurythT_21960</name>
</gene>
<feature type="transmembrane region" description="Helical" evidence="11">
    <location>
        <begin position="32"/>
        <end position="48"/>
    </location>
</feature>
<keyword evidence="14" id="KW-1185">Reference proteome</keyword>
<evidence type="ECO:0000256" key="9">
    <source>
        <dbReference type="ARBA" id="ARBA00029447"/>
    </source>
</evidence>
<evidence type="ECO:0000256" key="1">
    <source>
        <dbReference type="ARBA" id="ARBA00004651"/>
    </source>
</evidence>
<comment type="subcellular location">
    <subcellularLocation>
        <location evidence="1">Cell membrane</location>
        <topology evidence="1">Multi-pass membrane protein</topology>
    </subcellularLocation>
</comment>
<dbReference type="Pfam" id="PF00015">
    <property type="entry name" value="MCPsignal"/>
    <property type="match status" value="1"/>
</dbReference>
<keyword evidence="4" id="KW-0145">Chemotaxis</keyword>
<accession>A0ABQ6H5G9</accession>
<protein>
    <submittedName>
        <fullName evidence="13">Methyl-accepting chemotaxis protein</fullName>
    </submittedName>
</protein>
<dbReference type="Gene3D" id="1.10.287.950">
    <property type="entry name" value="Methyl-accepting chemotaxis protein"/>
    <property type="match status" value="1"/>
</dbReference>
<keyword evidence="6 11" id="KW-1133">Transmembrane helix</keyword>
<dbReference type="SUPFAM" id="SSF58104">
    <property type="entry name" value="Methyl-accepting chemotaxis protein (MCP) signaling domain"/>
    <property type="match status" value="1"/>
</dbReference>
<feature type="transmembrane region" description="Helical" evidence="11">
    <location>
        <begin position="100"/>
        <end position="118"/>
    </location>
</feature>
<reference evidence="13 14" key="1">
    <citation type="submission" date="2023-03" db="EMBL/GenBank/DDBJ databases">
        <title>Draft genome sequence of Thalassotalea eurytherma JCM 18482T.</title>
        <authorList>
            <person name="Sawabe T."/>
        </authorList>
    </citation>
    <scope>NUCLEOTIDE SEQUENCE [LARGE SCALE GENOMIC DNA]</scope>
    <source>
        <strain evidence="13 14">JCM 18482</strain>
    </source>
</reference>
<evidence type="ECO:0000256" key="7">
    <source>
        <dbReference type="ARBA" id="ARBA00023136"/>
    </source>
</evidence>
<keyword evidence="8 10" id="KW-0807">Transducer</keyword>
<evidence type="ECO:0000313" key="14">
    <source>
        <dbReference type="Proteomes" id="UP001157133"/>
    </source>
</evidence>
<evidence type="ECO:0000256" key="2">
    <source>
        <dbReference type="ARBA" id="ARBA00022475"/>
    </source>
</evidence>
<feature type="domain" description="Methyl-accepting transducer" evidence="12">
    <location>
        <begin position="217"/>
        <end position="453"/>
    </location>
</feature>
<evidence type="ECO:0000256" key="5">
    <source>
        <dbReference type="ARBA" id="ARBA00022692"/>
    </source>
</evidence>
<evidence type="ECO:0000313" key="13">
    <source>
        <dbReference type="EMBL" id="GLX82744.1"/>
    </source>
</evidence>
<feature type="transmembrane region" description="Helical" evidence="11">
    <location>
        <begin position="55"/>
        <end position="73"/>
    </location>
</feature>
<evidence type="ECO:0000256" key="6">
    <source>
        <dbReference type="ARBA" id="ARBA00022989"/>
    </source>
</evidence>
<organism evidence="13 14">
    <name type="scientific">Thalassotalea eurytherma</name>
    <dbReference type="NCBI Taxonomy" id="1144278"/>
    <lineage>
        <taxon>Bacteria</taxon>
        <taxon>Pseudomonadati</taxon>
        <taxon>Pseudomonadota</taxon>
        <taxon>Gammaproteobacteria</taxon>
        <taxon>Alteromonadales</taxon>
        <taxon>Colwelliaceae</taxon>
        <taxon>Thalassotalea</taxon>
    </lineage>
</organism>
<keyword evidence="7 11" id="KW-0472">Membrane</keyword>
<keyword evidence="2" id="KW-1003">Cell membrane</keyword>
<dbReference type="Proteomes" id="UP001157133">
    <property type="component" value="Unassembled WGS sequence"/>
</dbReference>
<dbReference type="PRINTS" id="PR00260">
    <property type="entry name" value="CHEMTRNSDUCR"/>
</dbReference>
<sequence length="488" mass="53430">MNKTNKLFLYLLVALFIETIAMAMVHGTYIEAFVVGLPTLAIGIYFTMKMPDEALTRHVVALAIIVFACLHIHQMNGLIEVHFELFIGLALLTMYRDWRVFVSAIGLIAVHHLSFYFMQSNGYGVYVFEIHNLTFGTVIVHAVYAIVEAVICGFIAKTIYEEGLVGQELSDVTEKLNQNPDAIDLKLRVEQQDSEILAGFNRFLALIDNVVSDVKEQSIQLKESTEQLVSSKDEIEVSAQIKEDEIHAIASSAEQMAVTVASIAEDTVNLSSQMADANQHTQDSANNMSSMVEMNNQLIQALQSTSDEIAELANSVDSITNVLSEISSIADQTNLLALNAAIEAARAGEQGRGFAVVADEVRTLANRTKESTDKINDTLQLLVTYSSGSTKSMENCMNSVDKINDATREANVKIEQASELVAMSNTVATSVATAVEQQATTTQGIAQSSENLRKTMHNDLEKVACMSESTQHVETSTHALVKTVESFK</sequence>
<proteinExistence type="inferred from homology"/>
<dbReference type="PANTHER" id="PTHR32089:SF39">
    <property type="entry name" value="METHYL-ACCEPTING CHEMOTAXIS PROTEIN HLYB"/>
    <property type="match status" value="1"/>
</dbReference>
<evidence type="ECO:0000256" key="10">
    <source>
        <dbReference type="PROSITE-ProRule" id="PRU00284"/>
    </source>
</evidence>
<evidence type="ECO:0000256" key="8">
    <source>
        <dbReference type="ARBA" id="ARBA00023224"/>
    </source>
</evidence>
<comment type="similarity">
    <text evidence="9">Belongs to the methyl-accepting chemotaxis (MCP) protein family.</text>
</comment>
<feature type="transmembrane region" description="Helical" evidence="11">
    <location>
        <begin position="7"/>
        <end position="26"/>
    </location>
</feature>